<dbReference type="EMBL" id="PFOI01000037">
    <property type="protein sequence ID" value="PIZ70777.1"/>
    <property type="molecule type" value="Genomic_DNA"/>
</dbReference>
<keyword evidence="1" id="KW-0812">Transmembrane</keyword>
<dbReference type="AlphaFoldDB" id="A0A2M7UHT7"/>
<evidence type="ECO:0000256" key="1">
    <source>
        <dbReference type="SAM" id="Phobius"/>
    </source>
</evidence>
<name>A0A2M7UHT7_9BACT</name>
<dbReference type="Proteomes" id="UP000231071">
    <property type="component" value="Unassembled WGS sequence"/>
</dbReference>
<accession>A0A2M7UHT7</accession>
<keyword evidence="1" id="KW-1133">Transmembrane helix</keyword>
<reference evidence="3" key="1">
    <citation type="submission" date="2017-09" db="EMBL/GenBank/DDBJ databases">
        <title>Depth-based differentiation of microbial function through sediment-hosted aquifers and enrichment of novel symbionts in the deep terrestrial subsurface.</title>
        <authorList>
            <person name="Probst A.J."/>
            <person name="Ladd B."/>
            <person name="Jarett J.K."/>
            <person name="Geller-Mcgrath D.E."/>
            <person name="Sieber C.M.K."/>
            <person name="Emerson J.B."/>
            <person name="Anantharaman K."/>
            <person name="Thomas B.C."/>
            <person name="Malmstrom R."/>
            <person name="Stieglmeier M."/>
            <person name="Klingl A."/>
            <person name="Woyke T."/>
            <person name="Ryan C.M."/>
            <person name="Banfield J.F."/>
        </authorList>
    </citation>
    <scope>NUCLEOTIDE SEQUENCE [LARGE SCALE GENOMIC DNA]</scope>
</reference>
<organism evidence="2 3">
    <name type="scientific">Candidatus Portnoybacteria bacterium CG_4_10_14_0_2_um_filter_39_11</name>
    <dbReference type="NCBI Taxonomy" id="1974797"/>
    <lineage>
        <taxon>Bacteria</taxon>
        <taxon>Candidatus Portnoyibacteriota</taxon>
    </lineage>
</organism>
<keyword evidence="1" id="KW-0472">Membrane</keyword>
<protein>
    <submittedName>
        <fullName evidence="2">Uncharacterized protein</fullName>
    </submittedName>
</protein>
<feature type="transmembrane region" description="Helical" evidence="1">
    <location>
        <begin position="51"/>
        <end position="74"/>
    </location>
</feature>
<gene>
    <name evidence="2" type="ORF">COY09_02320</name>
</gene>
<sequence>MWLIALVLLGVFVILVYKWIREGDYIYGFVMIIPFLISAFLLGAEMGKVSMVSVVIVTVCHGGGFCLAFLAKILSRLPRF</sequence>
<feature type="transmembrane region" description="Helical" evidence="1">
    <location>
        <begin position="26"/>
        <end position="44"/>
    </location>
</feature>
<evidence type="ECO:0000313" key="2">
    <source>
        <dbReference type="EMBL" id="PIZ70777.1"/>
    </source>
</evidence>
<comment type="caution">
    <text evidence="2">The sequence shown here is derived from an EMBL/GenBank/DDBJ whole genome shotgun (WGS) entry which is preliminary data.</text>
</comment>
<evidence type="ECO:0000313" key="3">
    <source>
        <dbReference type="Proteomes" id="UP000231071"/>
    </source>
</evidence>
<proteinExistence type="predicted"/>